<dbReference type="EMBL" id="GL996515">
    <property type="protein sequence ID" value="EGV64656.1"/>
    <property type="molecule type" value="Genomic_DNA"/>
</dbReference>
<evidence type="ECO:0000256" key="10">
    <source>
        <dbReference type="RuleBase" id="RU361153"/>
    </source>
</evidence>
<dbReference type="InterPro" id="IPR017853">
    <property type="entry name" value="GH"/>
</dbReference>
<keyword evidence="13" id="KW-1185">Reference proteome</keyword>
<comment type="similarity">
    <text evidence="2 10">Belongs to the glycosyl hydrolase 5 (cellulase A) family.</text>
</comment>
<evidence type="ECO:0000256" key="5">
    <source>
        <dbReference type="ARBA" id="ARBA00022801"/>
    </source>
</evidence>
<dbReference type="eggNOG" id="ENOG502QRG8">
    <property type="taxonomic scope" value="Eukaryota"/>
</dbReference>
<dbReference type="SUPFAM" id="SSF51445">
    <property type="entry name" value="(Trans)glycosidases"/>
    <property type="match status" value="1"/>
</dbReference>
<dbReference type="InterPro" id="IPR001547">
    <property type="entry name" value="Glyco_hydro_5"/>
</dbReference>
<accession>G3B2E4</accession>
<evidence type="ECO:0000256" key="8">
    <source>
        <dbReference type="ARBA" id="ARBA00036824"/>
    </source>
</evidence>
<dbReference type="PANTHER" id="PTHR31297">
    <property type="entry name" value="GLUCAN ENDO-1,6-BETA-GLUCOSIDASE B"/>
    <property type="match status" value="1"/>
</dbReference>
<sequence length="373" mass="42229">MPLDEYTLCQLLGESANSTMHEHYDTFITETDIEDIKNYGLNLVRIPVGYWAFRKFEGDPFVSGSEAYLDRAIEWCEKHGLKVQIDLHAMPGSQNGFDNSGQRTTNPIWLETPETVELSTQVLDYVMQKYGQQFRGGQQHRNPQRAVCIHHRFHDVYNSAVAHNVTAQLYFSDGFLPISEWNDFMVNTTGYQPIMDHHIYEIFTEDQIKLSIDQHVANIVNIGEQMLAEPHNSVVGEFSGALTDCTKYLNGVGMGARYDGTIGGTDAVGSCEGHENYELWPQEARENTKRYLEVQMETYASNSSGWIFWCYKTESAIEWDFRRASSVGLIGNVSLQPKVEFGNIDSGIWITVSNGGTKSIDSFTPAMRLDARL</sequence>
<organism evidence="13">
    <name type="scientific">Candida tenuis (strain ATCC 10573 / BCRC 21748 / CBS 615 / JCM 9827 / NBRC 10315 / NRRL Y-1498 / VKM Y-70)</name>
    <name type="common">Yeast</name>
    <name type="synonym">Yamadazyma tenuis</name>
    <dbReference type="NCBI Taxonomy" id="590646"/>
    <lineage>
        <taxon>Eukaryota</taxon>
        <taxon>Fungi</taxon>
        <taxon>Dikarya</taxon>
        <taxon>Ascomycota</taxon>
        <taxon>Saccharomycotina</taxon>
        <taxon>Pichiomycetes</taxon>
        <taxon>Debaryomycetaceae</taxon>
        <taxon>Yamadazyma</taxon>
    </lineage>
</organism>
<reference evidence="12 13" key="1">
    <citation type="journal article" date="2011" name="Proc. Natl. Acad. Sci. U.S.A.">
        <title>Comparative genomics of xylose-fermenting fungi for enhanced biofuel production.</title>
        <authorList>
            <person name="Wohlbach D.J."/>
            <person name="Kuo A."/>
            <person name="Sato T.K."/>
            <person name="Potts K.M."/>
            <person name="Salamov A.A."/>
            <person name="LaButti K.M."/>
            <person name="Sun H."/>
            <person name="Clum A."/>
            <person name="Pangilinan J.L."/>
            <person name="Lindquist E.A."/>
            <person name="Lucas S."/>
            <person name="Lapidus A."/>
            <person name="Jin M."/>
            <person name="Gunawan C."/>
            <person name="Balan V."/>
            <person name="Dale B.E."/>
            <person name="Jeffries T.W."/>
            <person name="Zinkel R."/>
            <person name="Barry K.W."/>
            <person name="Grigoriev I.V."/>
            <person name="Gasch A.P."/>
        </authorList>
    </citation>
    <scope>NUCLEOTIDE SEQUENCE [LARGE SCALE GENOMIC DNA]</scope>
    <source>
        <strain evidence="13">ATCC 10573 / BCRC 21748 / CBS 615 / JCM 9827 / NBRC 10315 / NRRL Y-1498 / VKM Y-70</strain>
    </source>
</reference>
<dbReference type="AlphaFoldDB" id="G3B2E4"/>
<evidence type="ECO:0000256" key="1">
    <source>
        <dbReference type="ARBA" id="ARBA00004613"/>
    </source>
</evidence>
<gene>
    <name evidence="12" type="ORF">CANTEDRAFT_133972</name>
</gene>
<dbReference type="GO" id="GO:0009251">
    <property type="term" value="P:glucan catabolic process"/>
    <property type="evidence" value="ECO:0007669"/>
    <property type="project" value="TreeGrafter"/>
</dbReference>
<keyword evidence="5 10" id="KW-0378">Hydrolase</keyword>
<evidence type="ECO:0000256" key="9">
    <source>
        <dbReference type="ARBA" id="ARBA00038929"/>
    </source>
</evidence>
<evidence type="ECO:0000256" key="7">
    <source>
        <dbReference type="ARBA" id="ARBA00023316"/>
    </source>
</evidence>
<dbReference type="STRING" id="590646.G3B2E4"/>
<protein>
    <recommendedName>
        <fullName evidence="9">glucan 1,3-beta-glucosidase</fullName>
        <ecNumber evidence="9">3.2.1.58</ecNumber>
    </recommendedName>
</protein>
<dbReference type="GO" id="GO:0009986">
    <property type="term" value="C:cell surface"/>
    <property type="evidence" value="ECO:0007669"/>
    <property type="project" value="TreeGrafter"/>
</dbReference>
<keyword evidence="6 10" id="KW-0326">Glycosidase</keyword>
<evidence type="ECO:0000256" key="4">
    <source>
        <dbReference type="ARBA" id="ARBA00022729"/>
    </source>
</evidence>
<dbReference type="Proteomes" id="UP000000707">
    <property type="component" value="Unassembled WGS sequence"/>
</dbReference>
<dbReference type="GO" id="GO:0005576">
    <property type="term" value="C:extracellular region"/>
    <property type="evidence" value="ECO:0007669"/>
    <property type="project" value="UniProtKB-SubCell"/>
</dbReference>
<keyword evidence="7" id="KW-0961">Cell wall biogenesis/degradation</keyword>
<keyword evidence="4" id="KW-0732">Signal</keyword>
<evidence type="ECO:0000259" key="11">
    <source>
        <dbReference type="Pfam" id="PF00150"/>
    </source>
</evidence>
<dbReference type="Gene3D" id="3.20.20.80">
    <property type="entry name" value="Glycosidases"/>
    <property type="match status" value="1"/>
</dbReference>
<dbReference type="HOGENOM" id="CLU_004624_0_1_1"/>
<dbReference type="GO" id="GO:0071555">
    <property type="term" value="P:cell wall organization"/>
    <property type="evidence" value="ECO:0007669"/>
    <property type="project" value="UniProtKB-KW"/>
</dbReference>
<proteinExistence type="inferred from homology"/>
<dbReference type="GO" id="GO:0004338">
    <property type="term" value="F:glucan exo-1,3-beta-glucosidase activity"/>
    <property type="evidence" value="ECO:0007669"/>
    <property type="project" value="UniProtKB-EC"/>
</dbReference>
<dbReference type="OrthoDB" id="62120at2759"/>
<dbReference type="EC" id="3.2.1.58" evidence="9"/>
<dbReference type="PANTHER" id="PTHR31297:SF1">
    <property type="entry name" value="GLUCAN 1,3-BETA-GLUCOSIDASE I_II-RELATED"/>
    <property type="match status" value="1"/>
</dbReference>
<name>G3B2E4_CANTC</name>
<evidence type="ECO:0000313" key="13">
    <source>
        <dbReference type="Proteomes" id="UP000000707"/>
    </source>
</evidence>
<dbReference type="InterPro" id="IPR050386">
    <property type="entry name" value="Glycosyl_hydrolase_5"/>
</dbReference>
<evidence type="ECO:0000256" key="2">
    <source>
        <dbReference type="ARBA" id="ARBA00005641"/>
    </source>
</evidence>
<keyword evidence="3" id="KW-0964">Secreted</keyword>
<comment type="catalytic activity">
    <reaction evidence="8">
        <text>Successive hydrolysis of beta-D-glucose units from the non-reducing ends of (1-&gt;3)-beta-D-glucans, releasing alpha-glucose.</text>
        <dbReference type="EC" id="3.2.1.58"/>
    </reaction>
</comment>
<dbReference type="Pfam" id="PF00150">
    <property type="entry name" value="Cellulase"/>
    <property type="match status" value="1"/>
</dbReference>
<feature type="domain" description="Glycoside hydrolase family 5" evidence="11">
    <location>
        <begin position="23"/>
        <end position="96"/>
    </location>
</feature>
<evidence type="ECO:0000256" key="3">
    <source>
        <dbReference type="ARBA" id="ARBA00022525"/>
    </source>
</evidence>
<evidence type="ECO:0000256" key="6">
    <source>
        <dbReference type="ARBA" id="ARBA00023295"/>
    </source>
</evidence>
<comment type="subcellular location">
    <subcellularLocation>
        <location evidence="1">Secreted</location>
    </subcellularLocation>
</comment>
<evidence type="ECO:0000313" key="12">
    <source>
        <dbReference type="EMBL" id="EGV64656.1"/>
    </source>
</evidence>